<keyword evidence="15" id="KW-1185">Reference proteome</keyword>
<dbReference type="KEGG" id="gms:SOIL9_40040"/>
<gene>
    <name evidence="10" type="primary">xerC</name>
    <name evidence="14" type="ORF">SOIL9_40040</name>
</gene>
<dbReference type="GO" id="GO:0009037">
    <property type="term" value="F:tyrosine-based site-specific recombinase activity"/>
    <property type="evidence" value="ECO:0007669"/>
    <property type="project" value="UniProtKB-UniRule"/>
</dbReference>
<dbReference type="Gene3D" id="1.10.443.10">
    <property type="entry name" value="Intergrase catalytic core"/>
    <property type="match status" value="1"/>
</dbReference>
<feature type="active site" evidence="10">
    <location>
        <position position="259"/>
    </location>
</feature>
<keyword evidence="6 10" id="KW-0229">DNA integration</keyword>
<dbReference type="InterPro" id="IPR011010">
    <property type="entry name" value="DNA_brk_join_enz"/>
</dbReference>
<dbReference type="SUPFAM" id="SSF56349">
    <property type="entry name" value="DNA breaking-rejoining enzymes"/>
    <property type="match status" value="1"/>
</dbReference>
<feature type="active site" evidence="10">
    <location>
        <position position="163"/>
    </location>
</feature>
<dbReference type="Proteomes" id="UP000464178">
    <property type="component" value="Chromosome"/>
</dbReference>
<dbReference type="GO" id="GO:0051301">
    <property type="term" value="P:cell division"/>
    <property type="evidence" value="ECO:0007669"/>
    <property type="project" value="UniProtKB-UniRule"/>
</dbReference>
<evidence type="ECO:0000256" key="2">
    <source>
        <dbReference type="ARBA" id="ARBA00006657"/>
    </source>
</evidence>
<dbReference type="InterPro" id="IPR004107">
    <property type="entry name" value="Integrase_SAM-like_N"/>
</dbReference>
<dbReference type="NCBIfam" id="TIGR02224">
    <property type="entry name" value="recomb_XerC"/>
    <property type="match status" value="1"/>
</dbReference>
<keyword evidence="4 10" id="KW-0132">Cell division</keyword>
<dbReference type="InterPro" id="IPR023009">
    <property type="entry name" value="Tyrosine_recombinase_XerC/XerD"/>
</dbReference>
<dbReference type="Pfam" id="PF00589">
    <property type="entry name" value="Phage_integrase"/>
    <property type="match status" value="1"/>
</dbReference>
<dbReference type="GO" id="GO:0007059">
    <property type="term" value="P:chromosome segregation"/>
    <property type="evidence" value="ECO:0007669"/>
    <property type="project" value="UniProtKB-UniRule"/>
</dbReference>
<dbReference type="NCBIfam" id="NF001399">
    <property type="entry name" value="PRK00283.1"/>
    <property type="match status" value="1"/>
</dbReference>
<dbReference type="GO" id="GO:0005737">
    <property type="term" value="C:cytoplasm"/>
    <property type="evidence" value="ECO:0007669"/>
    <property type="project" value="UniProtKB-SubCell"/>
</dbReference>
<dbReference type="PANTHER" id="PTHR30349:SF77">
    <property type="entry name" value="TYROSINE RECOMBINASE XERC"/>
    <property type="match status" value="1"/>
</dbReference>
<dbReference type="InterPro" id="IPR011931">
    <property type="entry name" value="Recomb_XerC"/>
</dbReference>
<keyword evidence="5 10" id="KW-0159">Chromosome partition</keyword>
<dbReference type="Gene3D" id="1.10.150.130">
    <property type="match status" value="1"/>
</dbReference>
<dbReference type="InterPro" id="IPR050090">
    <property type="entry name" value="Tyrosine_recombinase_XerCD"/>
</dbReference>
<keyword evidence="8 10" id="KW-0233">DNA recombination</keyword>
<comment type="similarity">
    <text evidence="2 10">Belongs to the 'phage' integrase family. XerC subfamily.</text>
</comment>
<comment type="function">
    <text evidence="10">Site-specific tyrosine recombinase, which acts by catalyzing the cutting and rejoining of the recombining DNA molecules. The XerC-XerD complex is essential to convert dimers of the bacterial chromosome into monomers to permit their segregation at cell division. It also contributes to the segregational stability of plasmids.</text>
</comment>
<comment type="subcellular location">
    <subcellularLocation>
        <location evidence="1 10">Cytoplasm</location>
    </subcellularLocation>
</comment>
<sequence>MRRRCSPGRDAALTLETGLAEFLTHLGLEKNASDKTVKSYREDLSQALQYARDHLKKSQIDPTDWTTRLVRSFVAWLHEQGYAKSTIARRLAAVRSFGKYLCRQGVLESNPAQALRGPRQDKKLPHFLTLADIQKLLVAPPDSDWAGRRDRAMLEALYASGIRVSELVGLDLLSVDLNDGVITVRGKGKKERLALLGPDAIKSISRWLEDRSALLHRTGKDTQAVFLNNKGGRLTTRSVGRLLEKHLKTAGLDPRTSPHTLRHSFATHMLDAGADIRGVQELLGHKSLATTQVYTHVTTQRLQKSYQKAHPRS</sequence>
<feature type="active site" evidence="10">
    <location>
        <position position="285"/>
    </location>
</feature>
<comment type="subunit">
    <text evidence="10">Forms a cyclic heterotetrameric complex composed of two molecules of XerC and two molecules of XerD.</text>
</comment>
<evidence type="ECO:0000313" key="14">
    <source>
        <dbReference type="EMBL" id="VTR93710.1"/>
    </source>
</evidence>
<reference evidence="14 15" key="1">
    <citation type="submission" date="2019-05" db="EMBL/GenBank/DDBJ databases">
        <authorList>
            <consortium name="Science for Life Laboratories"/>
        </authorList>
    </citation>
    <scope>NUCLEOTIDE SEQUENCE [LARGE SCALE GENOMIC DNA]</scope>
    <source>
        <strain evidence="14">Soil9</strain>
    </source>
</reference>
<dbReference type="PROSITE" id="PS51900">
    <property type="entry name" value="CB"/>
    <property type="match status" value="1"/>
</dbReference>
<dbReference type="PROSITE" id="PS51898">
    <property type="entry name" value="TYR_RECOMBINASE"/>
    <property type="match status" value="1"/>
</dbReference>
<dbReference type="GO" id="GO:0006313">
    <property type="term" value="P:DNA transposition"/>
    <property type="evidence" value="ECO:0007669"/>
    <property type="project" value="UniProtKB-UniRule"/>
</dbReference>
<dbReference type="CDD" id="cd00798">
    <property type="entry name" value="INT_XerDC_C"/>
    <property type="match status" value="1"/>
</dbReference>
<feature type="domain" description="Tyr recombinase" evidence="12">
    <location>
        <begin position="123"/>
        <end position="307"/>
    </location>
</feature>
<dbReference type="PANTHER" id="PTHR30349">
    <property type="entry name" value="PHAGE INTEGRASE-RELATED"/>
    <property type="match status" value="1"/>
</dbReference>
<dbReference type="GO" id="GO:0003677">
    <property type="term" value="F:DNA binding"/>
    <property type="evidence" value="ECO:0007669"/>
    <property type="project" value="UniProtKB-UniRule"/>
</dbReference>
<dbReference type="EMBL" id="LR593886">
    <property type="protein sequence ID" value="VTR93710.1"/>
    <property type="molecule type" value="Genomic_DNA"/>
</dbReference>
<keyword evidence="9 10" id="KW-0131">Cell cycle</keyword>
<dbReference type="AlphaFoldDB" id="A0A6P2D2U0"/>
<feature type="active site" evidence="10">
    <location>
        <position position="187"/>
    </location>
</feature>
<dbReference type="HAMAP" id="MF_01808">
    <property type="entry name" value="Recomb_XerC_XerD"/>
    <property type="match status" value="1"/>
</dbReference>
<evidence type="ECO:0000256" key="9">
    <source>
        <dbReference type="ARBA" id="ARBA00023306"/>
    </source>
</evidence>
<evidence type="ECO:0000256" key="5">
    <source>
        <dbReference type="ARBA" id="ARBA00022829"/>
    </source>
</evidence>
<dbReference type="InterPro" id="IPR010998">
    <property type="entry name" value="Integrase_recombinase_N"/>
</dbReference>
<dbReference type="Pfam" id="PF02899">
    <property type="entry name" value="Phage_int_SAM_1"/>
    <property type="match status" value="1"/>
</dbReference>
<dbReference type="InterPro" id="IPR002104">
    <property type="entry name" value="Integrase_catalytic"/>
</dbReference>
<keyword evidence="7 10" id="KW-0238">DNA-binding</keyword>
<evidence type="ECO:0000256" key="11">
    <source>
        <dbReference type="NCBIfam" id="TIGR02224"/>
    </source>
</evidence>
<feature type="active site" description="O-(3'-phospho-DNA)-tyrosine intermediate" evidence="10">
    <location>
        <position position="294"/>
    </location>
</feature>
<proteinExistence type="inferred from homology"/>
<evidence type="ECO:0000256" key="10">
    <source>
        <dbReference type="HAMAP-Rule" id="MF_01808"/>
    </source>
</evidence>
<keyword evidence="3 10" id="KW-0963">Cytoplasm</keyword>
<evidence type="ECO:0000256" key="1">
    <source>
        <dbReference type="ARBA" id="ARBA00004496"/>
    </source>
</evidence>
<protein>
    <recommendedName>
        <fullName evidence="10 11">Tyrosine recombinase XerC</fullName>
    </recommendedName>
</protein>
<evidence type="ECO:0000256" key="8">
    <source>
        <dbReference type="ARBA" id="ARBA00023172"/>
    </source>
</evidence>
<name>A0A6P2D2U0_9BACT</name>
<dbReference type="InterPro" id="IPR044068">
    <property type="entry name" value="CB"/>
</dbReference>
<evidence type="ECO:0000256" key="7">
    <source>
        <dbReference type="ARBA" id="ARBA00023125"/>
    </source>
</evidence>
<evidence type="ECO:0000256" key="4">
    <source>
        <dbReference type="ARBA" id="ARBA00022618"/>
    </source>
</evidence>
<evidence type="ECO:0000256" key="6">
    <source>
        <dbReference type="ARBA" id="ARBA00022908"/>
    </source>
</evidence>
<dbReference type="InterPro" id="IPR013762">
    <property type="entry name" value="Integrase-like_cat_sf"/>
</dbReference>
<evidence type="ECO:0000256" key="3">
    <source>
        <dbReference type="ARBA" id="ARBA00022490"/>
    </source>
</evidence>
<accession>A0A6P2D2U0</accession>
<feature type="active site" evidence="10">
    <location>
        <position position="262"/>
    </location>
</feature>
<evidence type="ECO:0000313" key="15">
    <source>
        <dbReference type="Proteomes" id="UP000464178"/>
    </source>
</evidence>
<feature type="domain" description="Core-binding (CB)" evidence="13">
    <location>
        <begin position="13"/>
        <end position="102"/>
    </location>
</feature>
<organism evidence="14 15">
    <name type="scientific">Gemmata massiliana</name>
    <dbReference type="NCBI Taxonomy" id="1210884"/>
    <lineage>
        <taxon>Bacteria</taxon>
        <taxon>Pseudomonadati</taxon>
        <taxon>Planctomycetota</taxon>
        <taxon>Planctomycetia</taxon>
        <taxon>Gemmatales</taxon>
        <taxon>Gemmataceae</taxon>
        <taxon>Gemmata</taxon>
    </lineage>
</organism>
<evidence type="ECO:0000259" key="13">
    <source>
        <dbReference type="PROSITE" id="PS51900"/>
    </source>
</evidence>
<evidence type="ECO:0000259" key="12">
    <source>
        <dbReference type="PROSITE" id="PS51898"/>
    </source>
</evidence>